<feature type="compositionally biased region" description="Polar residues" evidence="1">
    <location>
        <begin position="12"/>
        <end position="21"/>
    </location>
</feature>
<dbReference type="Proteomes" id="UP000694925">
    <property type="component" value="Unplaced"/>
</dbReference>
<accession>A0AAJ7SBK6</accession>
<evidence type="ECO:0000313" key="2">
    <source>
        <dbReference type="Proteomes" id="UP000694925"/>
    </source>
</evidence>
<dbReference type="GeneID" id="113465177"/>
<gene>
    <name evidence="3" type="primary">LOC113465177</name>
</gene>
<name>A0AAJ7SBK6_9HYME</name>
<feature type="region of interest" description="Disordered" evidence="1">
    <location>
        <begin position="1"/>
        <end position="21"/>
    </location>
</feature>
<evidence type="ECO:0000256" key="1">
    <source>
        <dbReference type="SAM" id="MobiDB-lite"/>
    </source>
</evidence>
<sequence>MARDGGRLEFSSIETGPPSTRNLRTARVNKELRSWHELIESHKSAVRTNDSVRRTRAATDGGRLKSSVRKCLNEHKPRRTVLVRASEYVCTFTIASSWPFIHAGKVGECRDRFSNPGSRSQ</sequence>
<dbReference type="AlphaFoldDB" id="A0AAJ7SBK6"/>
<organism evidence="2 3">
    <name type="scientific">Ceratina calcarata</name>
    <dbReference type="NCBI Taxonomy" id="156304"/>
    <lineage>
        <taxon>Eukaryota</taxon>
        <taxon>Metazoa</taxon>
        <taxon>Ecdysozoa</taxon>
        <taxon>Arthropoda</taxon>
        <taxon>Hexapoda</taxon>
        <taxon>Insecta</taxon>
        <taxon>Pterygota</taxon>
        <taxon>Neoptera</taxon>
        <taxon>Endopterygota</taxon>
        <taxon>Hymenoptera</taxon>
        <taxon>Apocrita</taxon>
        <taxon>Aculeata</taxon>
        <taxon>Apoidea</taxon>
        <taxon>Anthophila</taxon>
        <taxon>Apidae</taxon>
        <taxon>Ceratina</taxon>
        <taxon>Zadontomerus</taxon>
    </lineage>
</organism>
<keyword evidence="2" id="KW-1185">Reference proteome</keyword>
<protein>
    <submittedName>
        <fullName evidence="3">Uncharacterized protein LOC113465177 isoform X2</fullName>
    </submittedName>
</protein>
<proteinExistence type="predicted"/>
<dbReference type="RefSeq" id="XP_026675093.1">
    <property type="nucleotide sequence ID" value="XM_026819292.1"/>
</dbReference>
<evidence type="ECO:0000313" key="3">
    <source>
        <dbReference type="RefSeq" id="XP_026675093.1"/>
    </source>
</evidence>
<reference evidence="3" key="1">
    <citation type="submission" date="2025-08" db="UniProtKB">
        <authorList>
            <consortium name="RefSeq"/>
        </authorList>
    </citation>
    <scope>IDENTIFICATION</scope>
    <source>
        <tissue evidence="3">Whole body</tissue>
    </source>
</reference>